<comment type="caution">
    <text evidence="2">The sequence shown here is derived from an EMBL/GenBank/DDBJ whole genome shotgun (WGS) entry which is preliminary data.</text>
</comment>
<feature type="compositionally biased region" description="Basic and acidic residues" evidence="1">
    <location>
        <begin position="7"/>
        <end position="17"/>
    </location>
</feature>
<dbReference type="EMBL" id="JAKFHA010000028">
    <property type="protein sequence ID" value="MCF2531982.1"/>
    <property type="molecule type" value="Genomic_DNA"/>
</dbReference>
<evidence type="ECO:0000313" key="3">
    <source>
        <dbReference type="Proteomes" id="UP001165378"/>
    </source>
</evidence>
<feature type="region of interest" description="Disordered" evidence="1">
    <location>
        <begin position="1"/>
        <end position="52"/>
    </location>
</feature>
<accession>A0AA41Q686</accession>
<proteinExistence type="predicted"/>
<sequence>MSGKNQVDGRSERDARPGKSLKPGKAKRDKRDKNAAGTSGGPDGRSAPRAAGSANGAYELTAEVLEVDDDGGMSLYEASLHGGWGDGAPVLAATDDRVHALLAATPYPGDHVLGALPPRFGVATVELVAINAALAGVEPQAFSYVLAAVEALLVPEWNAVGLTTTTSSVSPMLIVNGPARDDLRIDYRAGCLGGAAGRGSMTIGRAVALCLRNIGGQRAGETSRTVFGQPARFGLCFGEWEERSPWPSLAERRGFGAADEVVTVHGGKGVFPFADVNNDDPRDLAYAIARTVAFPLNNWFLELTGDSGQIVLLLNPMWARRLGEAFPEAADFQEYIHEHAWQPVDAFRPANAEILAAKGRVDDKGRVALAARPDQFVPVVCGGLGGLHGAALTTFVQSEMQSAMALR</sequence>
<dbReference type="Proteomes" id="UP001165378">
    <property type="component" value="Unassembled WGS sequence"/>
</dbReference>
<protein>
    <submittedName>
        <fullName evidence="2">Uncharacterized protein</fullName>
    </submittedName>
</protein>
<evidence type="ECO:0000313" key="2">
    <source>
        <dbReference type="EMBL" id="MCF2531982.1"/>
    </source>
</evidence>
<gene>
    <name evidence="2" type="ORF">LZ495_32865</name>
</gene>
<dbReference type="RefSeq" id="WP_235056699.1">
    <property type="nucleotide sequence ID" value="NZ_JAKFHA010000028.1"/>
</dbReference>
<dbReference type="AlphaFoldDB" id="A0AA41Q686"/>
<name>A0AA41Q686_9ACTN</name>
<keyword evidence="3" id="KW-1185">Reference proteome</keyword>
<evidence type="ECO:0000256" key="1">
    <source>
        <dbReference type="SAM" id="MobiDB-lite"/>
    </source>
</evidence>
<reference evidence="2" key="1">
    <citation type="submission" date="2022-01" db="EMBL/GenBank/DDBJ databases">
        <title>Genome-Based Taxonomic Classification of the Phylum Actinobacteria.</title>
        <authorList>
            <person name="Gao Y."/>
        </authorList>
    </citation>
    <scope>NUCLEOTIDE SEQUENCE</scope>
    <source>
        <strain evidence="2">KLBMP 8922</strain>
    </source>
</reference>
<organism evidence="2 3">
    <name type="scientific">Yinghuangia soli</name>
    <dbReference type="NCBI Taxonomy" id="2908204"/>
    <lineage>
        <taxon>Bacteria</taxon>
        <taxon>Bacillati</taxon>
        <taxon>Actinomycetota</taxon>
        <taxon>Actinomycetes</taxon>
        <taxon>Kitasatosporales</taxon>
        <taxon>Streptomycetaceae</taxon>
        <taxon>Yinghuangia</taxon>
    </lineage>
</organism>